<dbReference type="OrthoDB" id="2684236at2759"/>
<evidence type="ECO:0000313" key="3">
    <source>
        <dbReference type="Proteomes" id="UP000030752"/>
    </source>
</evidence>
<dbReference type="RefSeq" id="XP_008717251.1">
    <property type="nucleotide sequence ID" value="XM_008719029.1"/>
</dbReference>
<keyword evidence="3" id="KW-1185">Reference proteome</keyword>
<dbReference type="AlphaFoldDB" id="W2RXD0"/>
<dbReference type="EMBL" id="KB822720">
    <property type="protein sequence ID" value="ETN40408.1"/>
    <property type="molecule type" value="Genomic_DNA"/>
</dbReference>
<dbReference type="HOGENOM" id="CLU_025077_1_0_1"/>
<gene>
    <name evidence="2" type="ORF">HMPREF1541_04685</name>
</gene>
<dbReference type="GeneID" id="19972024"/>
<evidence type="ECO:0000256" key="1">
    <source>
        <dbReference type="SAM" id="MobiDB-lite"/>
    </source>
</evidence>
<dbReference type="VEuPathDB" id="FungiDB:HMPREF1541_04685"/>
<organism evidence="2 3">
    <name type="scientific">Cyphellophora europaea (strain CBS 101466)</name>
    <name type="common">Phialophora europaea</name>
    <dbReference type="NCBI Taxonomy" id="1220924"/>
    <lineage>
        <taxon>Eukaryota</taxon>
        <taxon>Fungi</taxon>
        <taxon>Dikarya</taxon>
        <taxon>Ascomycota</taxon>
        <taxon>Pezizomycotina</taxon>
        <taxon>Eurotiomycetes</taxon>
        <taxon>Chaetothyriomycetidae</taxon>
        <taxon>Chaetothyriales</taxon>
        <taxon>Cyphellophoraceae</taxon>
        <taxon>Cyphellophora</taxon>
    </lineage>
</organism>
<accession>W2RXD0</accession>
<proteinExistence type="predicted"/>
<protein>
    <submittedName>
        <fullName evidence="2">Uncharacterized protein</fullName>
    </submittedName>
</protein>
<dbReference type="STRING" id="1220924.W2RXD0"/>
<dbReference type="InParanoid" id="W2RXD0"/>
<evidence type="ECO:0000313" key="2">
    <source>
        <dbReference type="EMBL" id="ETN40408.1"/>
    </source>
</evidence>
<dbReference type="Proteomes" id="UP000030752">
    <property type="component" value="Unassembled WGS sequence"/>
</dbReference>
<feature type="region of interest" description="Disordered" evidence="1">
    <location>
        <begin position="431"/>
        <end position="450"/>
    </location>
</feature>
<reference evidence="2 3" key="1">
    <citation type="submission" date="2013-03" db="EMBL/GenBank/DDBJ databases">
        <title>The Genome Sequence of Phialophora europaea CBS 101466.</title>
        <authorList>
            <consortium name="The Broad Institute Genomics Platform"/>
            <person name="Cuomo C."/>
            <person name="de Hoog S."/>
            <person name="Gorbushina A."/>
            <person name="Walker B."/>
            <person name="Young S.K."/>
            <person name="Zeng Q."/>
            <person name="Gargeya S."/>
            <person name="Fitzgerald M."/>
            <person name="Haas B."/>
            <person name="Abouelleil A."/>
            <person name="Allen A.W."/>
            <person name="Alvarado L."/>
            <person name="Arachchi H.M."/>
            <person name="Berlin A.M."/>
            <person name="Chapman S.B."/>
            <person name="Gainer-Dewar J."/>
            <person name="Goldberg J."/>
            <person name="Griggs A."/>
            <person name="Gujja S."/>
            <person name="Hansen M."/>
            <person name="Howarth C."/>
            <person name="Imamovic A."/>
            <person name="Ireland A."/>
            <person name="Larimer J."/>
            <person name="McCowan C."/>
            <person name="Murphy C."/>
            <person name="Pearson M."/>
            <person name="Poon T.W."/>
            <person name="Priest M."/>
            <person name="Roberts A."/>
            <person name="Saif S."/>
            <person name="Shea T."/>
            <person name="Sisk P."/>
            <person name="Sykes S."/>
            <person name="Wortman J."/>
            <person name="Nusbaum C."/>
            <person name="Birren B."/>
        </authorList>
    </citation>
    <scope>NUCLEOTIDE SEQUENCE [LARGE SCALE GENOMIC DNA]</scope>
    <source>
        <strain evidence="2 3">CBS 101466</strain>
    </source>
</reference>
<name>W2RXD0_CYPE1</name>
<dbReference type="eggNOG" id="ENOG502SKNT">
    <property type="taxonomic scope" value="Eukaryota"/>
</dbReference>
<sequence length="494" mass="55642">MSIFGRVRGRLSGVQADQDPHSWHFPNKYSISSSTSRATVIPNPVDLRNAFVPDATTHAPHKTALIYPDSSHAAVHLCLLECFRNLRTKAIKLDIQSYKPPAYAQDASPDESFAEESLPESLHWDLLVQLAVTRFTTWWKNLPQVFDHAIAYGQRGGAIRDEIQLPVNYLPPLDVLLVWYSLILDEQEYSRVSHQACDTRLSMLCFPWPAIRDAIDRDTMTFELPRPAEILFSTISEQAPDILTYLDAPPAYAESNESPFAIDLVLQVHQQEAFIDASHQALWIRSPTLTGSLQRAALDYVGALTSGRLGSLTQDEIPFGIHLIWRTHRLFPAQYLNHCSNAGFDTADSASDLKVIHSSETAQSSSSFRSDSSGCQICICWICESIRDNKPEWKYDSVTRSYDTEIIAQTSPEQLLQIKDDVGFYRAAESNRRQGLPLPTRPLTSKEKNAEKLEARKQKELGQLPGLNEYIEVLPNGKKKYRISRAVRASYGHS</sequence>